<organism evidence="1 2">
    <name type="scientific">Maudiozyma barnettii</name>
    <dbReference type="NCBI Taxonomy" id="61262"/>
    <lineage>
        <taxon>Eukaryota</taxon>
        <taxon>Fungi</taxon>
        <taxon>Dikarya</taxon>
        <taxon>Ascomycota</taxon>
        <taxon>Saccharomycotina</taxon>
        <taxon>Saccharomycetes</taxon>
        <taxon>Saccharomycetales</taxon>
        <taxon>Saccharomycetaceae</taxon>
        <taxon>Maudiozyma</taxon>
    </lineage>
</organism>
<keyword evidence="2" id="KW-1185">Reference proteome</keyword>
<dbReference type="PANTHER" id="PTHR13271:SF147">
    <property type="entry name" value="PROTEIN-LYSINE N-METHYLTRANSFERASE EFM1-RELATED"/>
    <property type="match status" value="1"/>
</dbReference>
<dbReference type="EMBL" id="CAEFZW010000002">
    <property type="protein sequence ID" value="CAB4252988.1"/>
    <property type="molecule type" value="Genomic_DNA"/>
</dbReference>
<dbReference type="InterPro" id="IPR050600">
    <property type="entry name" value="SETD3_SETD6_MTase"/>
</dbReference>
<dbReference type="InterPro" id="IPR046341">
    <property type="entry name" value="SET_dom_sf"/>
</dbReference>
<keyword evidence="1" id="KW-0489">Methyltransferase</keyword>
<comment type="caution">
    <text evidence="1">The sequence shown here is derived from an EMBL/GenBank/DDBJ whole genome shotgun (WGS) entry which is preliminary data.</text>
</comment>
<evidence type="ECO:0000313" key="2">
    <source>
        <dbReference type="Proteomes" id="UP000644660"/>
    </source>
</evidence>
<evidence type="ECO:0000313" key="1">
    <source>
        <dbReference type="EMBL" id="CAB4252988.1"/>
    </source>
</evidence>
<sequence length="598" mass="69474">METERLNSLLKWSKENGSIIDDSIEFKIDVVNGVHATLTNSGKIDSLNDKKLISIPSDLLITKKLASEAFGDETVEIQISNPNALTQLYLCQLKFQTVSQSETLLSKQKFFKSYLDTLPIHLTHPYFWSKENIEFLKKTDIFVIVKQNLTNLINEWRAILKVTKSKPFNDDLDNFLFQNDRDLNNEVTLNIVFDYIQLSLKRLNEDTQLIHWNSFFAYLWSFCIFNSRAFPEIVMNSDCENINQAFLMPIIDLLNHKNDTKTRWTFSENKVNFISNEENFSNKKENPNDQLYNNYGDKSNEELLLGYGFVEEANKYDYCRLTLKLDDALLKNATEKQGIKLTSENLITPGCVQFKLSYKTPLPQELFELFGFLCKLRSEDNLTYRSVLEGSDELDNILSSKLNSVKELTKNLKGDDKLIQILKSYLSSQRKILNYTMEALAKKQKITIKSIPQKNIISFKTIFKSDKIFANAMLLTFGVIKFEDLISKGVLNKALMLWIVRVSNKDMLDKKLEYQVPEFIITTFKEVASNIVVEKDDVVEYMSFYKTLFPHLTQKLPDVFGKGNWGIKQFIIADTVIDRIVWIKKNNQEPFFLEKIQF</sequence>
<dbReference type="RefSeq" id="XP_041405026.1">
    <property type="nucleotide sequence ID" value="XM_041549092.1"/>
</dbReference>
<dbReference type="GO" id="GO:0032259">
    <property type="term" value="P:methylation"/>
    <property type="evidence" value="ECO:0007669"/>
    <property type="project" value="UniProtKB-KW"/>
</dbReference>
<keyword evidence="1" id="KW-0808">Transferase</keyword>
<gene>
    <name evidence="1" type="ORF">KABA2_02S09086</name>
</gene>
<protein>
    <submittedName>
        <fullName evidence="1">Similar to Saccharomyces cerevisiae YHL039W EFM1 Probable lysine methyltransferase involved in the monomethylation of eEF1A (Tef1p/Tef2p)</fullName>
    </submittedName>
</protein>
<dbReference type="AlphaFoldDB" id="A0A8H2VCZ2"/>
<dbReference type="GO" id="GO:0005634">
    <property type="term" value="C:nucleus"/>
    <property type="evidence" value="ECO:0007669"/>
    <property type="project" value="TreeGrafter"/>
</dbReference>
<proteinExistence type="predicted"/>
<dbReference type="PANTHER" id="PTHR13271">
    <property type="entry name" value="UNCHARACTERIZED PUTATIVE METHYLTRANSFERASE"/>
    <property type="match status" value="1"/>
</dbReference>
<accession>A0A8H2VCZ2</accession>
<dbReference type="Gene3D" id="3.90.1410.10">
    <property type="entry name" value="set domain protein methyltransferase, domain 1"/>
    <property type="match status" value="1"/>
</dbReference>
<name>A0A8H2VCZ2_9SACH</name>
<dbReference type="OrthoDB" id="42889at2759"/>
<dbReference type="SUPFAM" id="SSF82199">
    <property type="entry name" value="SET domain"/>
    <property type="match status" value="1"/>
</dbReference>
<dbReference type="Proteomes" id="UP000644660">
    <property type="component" value="Unassembled WGS sequence"/>
</dbReference>
<dbReference type="GeneID" id="64856133"/>
<reference evidence="1 2" key="1">
    <citation type="submission" date="2020-05" db="EMBL/GenBank/DDBJ databases">
        <authorList>
            <person name="Casaregola S."/>
            <person name="Devillers H."/>
            <person name="Grondin C."/>
        </authorList>
    </citation>
    <scope>NUCLEOTIDE SEQUENCE [LARGE SCALE GENOMIC DNA]</scope>
    <source>
        <strain evidence="1 2">CLIB 1767</strain>
    </source>
</reference>
<dbReference type="GO" id="GO:0016279">
    <property type="term" value="F:protein-lysine N-methyltransferase activity"/>
    <property type="evidence" value="ECO:0007669"/>
    <property type="project" value="TreeGrafter"/>
</dbReference>